<organism evidence="1 2">
    <name type="scientific">Pisolithus microcarpus 441</name>
    <dbReference type="NCBI Taxonomy" id="765257"/>
    <lineage>
        <taxon>Eukaryota</taxon>
        <taxon>Fungi</taxon>
        <taxon>Dikarya</taxon>
        <taxon>Basidiomycota</taxon>
        <taxon>Agaricomycotina</taxon>
        <taxon>Agaricomycetes</taxon>
        <taxon>Agaricomycetidae</taxon>
        <taxon>Boletales</taxon>
        <taxon>Sclerodermatineae</taxon>
        <taxon>Pisolithaceae</taxon>
        <taxon>Pisolithus</taxon>
    </lineage>
</organism>
<dbReference type="OrthoDB" id="3269001at2759"/>
<dbReference type="HOGENOM" id="CLU_037154_0_0_1"/>
<sequence>MEKTTLPSCVTRAPRNLGSRSHGKLKADQWRTACLVNLVITLCRLWGGINASQKNQSLLRNYLSLVIAVRWATTRTTSNYHTDVVEQFLVYYIHSTLEIFGARALVYNNHASLHVPECLGAYGPAHGWWAFPFERYNGVLQRFSTNSKIGQMEHTMLKAFCRGSNLRAMFSKENSLASLQVLRTAFKQFFPSTSSILQTDLNHLDLNGTNTTTYDGLLDCLNEGILPHVYLSYQDKLRPHTWAIQPHAQEKCSVKYRGVTYSCSSKHLGNSRILFRLPNETLQRAGEIQRIFVHQRHGPSNALVTEFFYVVRQYRELSDTQAAYDPYRKFPLLFVRLCHDELTAEEQVIRNQNVISHFAGCPYESEELPGKFLVVLSLDKASYPYLEGYDADKMYSGMIRCQSHSL</sequence>
<name>A0A0C9YVH5_9AGAM</name>
<accession>A0A0C9YVH5</accession>
<keyword evidence="2" id="KW-1185">Reference proteome</keyword>
<reference evidence="2" key="2">
    <citation type="submission" date="2015-01" db="EMBL/GenBank/DDBJ databases">
        <title>Evolutionary Origins and Diversification of the Mycorrhizal Mutualists.</title>
        <authorList>
            <consortium name="DOE Joint Genome Institute"/>
            <consortium name="Mycorrhizal Genomics Consortium"/>
            <person name="Kohler A."/>
            <person name="Kuo A."/>
            <person name="Nagy L.G."/>
            <person name="Floudas D."/>
            <person name="Copeland A."/>
            <person name="Barry K.W."/>
            <person name="Cichocki N."/>
            <person name="Veneault-Fourrey C."/>
            <person name="LaButti K."/>
            <person name="Lindquist E.A."/>
            <person name="Lipzen A."/>
            <person name="Lundell T."/>
            <person name="Morin E."/>
            <person name="Murat C."/>
            <person name="Riley R."/>
            <person name="Ohm R."/>
            <person name="Sun H."/>
            <person name="Tunlid A."/>
            <person name="Henrissat B."/>
            <person name="Grigoriev I.V."/>
            <person name="Hibbett D.S."/>
            <person name="Martin F."/>
        </authorList>
    </citation>
    <scope>NUCLEOTIDE SEQUENCE [LARGE SCALE GENOMIC DNA]</scope>
    <source>
        <strain evidence="2">441</strain>
    </source>
</reference>
<evidence type="ECO:0000313" key="1">
    <source>
        <dbReference type="EMBL" id="KIK29010.1"/>
    </source>
</evidence>
<dbReference type="PANTHER" id="PTHR46579:SF1">
    <property type="entry name" value="F5_8 TYPE C DOMAIN-CONTAINING PROTEIN"/>
    <property type="match status" value="1"/>
</dbReference>
<protein>
    <submittedName>
        <fullName evidence="1">Uncharacterized protein</fullName>
    </submittedName>
</protein>
<dbReference type="EMBL" id="KN833690">
    <property type="protein sequence ID" value="KIK29010.1"/>
    <property type="molecule type" value="Genomic_DNA"/>
</dbReference>
<dbReference type="Proteomes" id="UP000054018">
    <property type="component" value="Unassembled WGS sequence"/>
</dbReference>
<reference evidence="1 2" key="1">
    <citation type="submission" date="2014-04" db="EMBL/GenBank/DDBJ databases">
        <authorList>
            <consortium name="DOE Joint Genome Institute"/>
            <person name="Kuo A."/>
            <person name="Kohler A."/>
            <person name="Costa M.D."/>
            <person name="Nagy L.G."/>
            <person name="Floudas D."/>
            <person name="Copeland A."/>
            <person name="Barry K.W."/>
            <person name="Cichocki N."/>
            <person name="Veneault-Fourrey C."/>
            <person name="LaButti K."/>
            <person name="Lindquist E.A."/>
            <person name="Lipzen A."/>
            <person name="Lundell T."/>
            <person name="Morin E."/>
            <person name="Murat C."/>
            <person name="Sun H."/>
            <person name="Tunlid A."/>
            <person name="Henrissat B."/>
            <person name="Grigoriev I.V."/>
            <person name="Hibbett D.S."/>
            <person name="Martin F."/>
            <person name="Nordberg H.P."/>
            <person name="Cantor M.N."/>
            <person name="Hua S.X."/>
        </authorList>
    </citation>
    <scope>NUCLEOTIDE SEQUENCE [LARGE SCALE GENOMIC DNA]</scope>
    <source>
        <strain evidence="1 2">441</strain>
    </source>
</reference>
<dbReference type="AlphaFoldDB" id="A0A0C9YVH5"/>
<dbReference type="STRING" id="765257.A0A0C9YVH5"/>
<evidence type="ECO:0000313" key="2">
    <source>
        <dbReference type="Proteomes" id="UP000054018"/>
    </source>
</evidence>
<proteinExistence type="predicted"/>
<dbReference type="PANTHER" id="PTHR46579">
    <property type="entry name" value="F5/8 TYPE C DOMAIN-CONTAINING PROTEIN-RELATED"/>
    <property type="match status" value="1"/>
</dbReference>
<gene>
    <name evidence="1" type="ORF">PISMIDRAFT_89436</name>
</gene>